<dbReference type="InterPro" id="IPR011006">
    <property type="entry name" value="CheY-like_superfamily"/>
</dbReference>
<organism evidence="4 5">
    <name type="scientific">Alteromonas arenosi</name>
    <dbReference type="NCBI Taxonomy" id="3055817"/>
    <lineage>
        <taxon>Bacteria</taxon>
        <taxon>Pseudomonadati</taxon>
        <taxon>Pseudomonadota</taxon>
        <taxon>Gammaproteobacteria</taxon>
        <taxon>Alteromonadales</taxon>
        <taxon>Alteromonadaceae</taxon>
        <taxon>Alteromonas/Salinimonas group</taxon>
        <taxon>Alteromonas</taxon>
    </lineage>
</organism>
<dbReference type="Gene3D" id="3.40.50.2300">
    <property type="match status" value="1"/>
</dbReference>
<sequence>MSAQTINILAVDDDLVTLELLSVVLEEYTTGQVWAFPKSTAALKALENQGNSIDLVVSDLMMPEKDGLDVLAAFRAVHPDGLFLMLTANATRESVIKARQKGANAFIAKPFVTDDLIKKLDELVASRN</sequence>
<feature type="modified residue" description="4-aspartylphosphate" evidence="2">
    <location>
        <position position="59"/>
    </location>
</feature>
<dbReference type="PROSITE" id="PS50110">
    <property type="entry name" value="RESPONSE_REGULATORY"/>
    <property type="match status" value="1"/>
</dbReference>
<evidence type="ECO:0000256" key="2">
    <source>
        <dbReference type="PROSITE-ProRule" id="PRU00169"/>
    </source>
</evidence>
<feature type="domain" description="Response regulatory" evidence="3">
    <location>
        <begin position="7"/>
        <end position="124"/>
    </location>
</feature>
<dbReference type="RefSeq" id="WP_289366434.1">
    <property type="nucleotide sequence ID" value="NZ_JAUCBP010000012.1"/>
</dbReference>
<dbReference type="PANTHER" id="PTHR44591">
    <property type="entry name" value="STRESS RESPONSE REGULATOR PROTEIN 1"/>
    <property type="match status" value="1"/>
</dbReference>
<proteinExistence type="predicted"/>
<reference evidence="4 5" key="1">
    <citation type="submission" date="2023-06" db="EMBL/GenBank/DDBJ databases">
        <title>Alteromonas sp. ASW11-36 isolated from intertidal sand.</title>
        <authorList>
            <person name="Li Y."/>
        </authorList>
    </citation>
    <scope>NUCLEOTIDE SEQUENCE [LARGE SCALE GENOMIC DNA]</scope>
    <source>
        <strain evidence="4 5">ASW11-36</strain>
    </source>
</reference>
<evidence type="ECO:0000313" key="4">
    <source>
        <dbReference type="EMBL" id="MDM7861774.1"/>
    </source>
</evidence>
<dbReference type="Proteomes" id="UP001234343">
    <property type="component" value="Unassembled WGS sequence"/>
</dbReference>
<gene>
    <name evidence="4" type="ORF">QTP81_14320</name>
</gene>
<keyword evidence="5" id="KW-1185">Reference proteome</keyword>
<evidence type="ECO:0000313" key="5">
    <source>
        <dbReference type="Proteomes" id="UP001234343"/>
    </source>
</evidence>
<evidence type="ECO:0000259" key="3">
    <source>
        <dbReference type="PROSITE" id="PS50110"/>
    </source>
</evidence>
<keyword evidence="1 2" id="KW-0597">Phosphoprotein</keyword>
<dbReference type="InterPro" id="IPR001789">
    <property type="entry name" value="Sig_transdc_resp-reg_receiver"/>
</dbReference>
<dbReference type="InterPro" id="IPR050595">
    <property type="entry name" value="Bact_response_regulator"/>
</dbReference>
<dbReference type="EMBL" id="JAUCBP010000012">
    <property type="protein sequence ID" value="MDM7861774.1"/>
    <property type="molecule type" value="Genomic_DNA"/>
</dbReference>
<dbReference type="PANTHER" id="PTHR44591:SF3">
    <property type="entry name" value="RESPONSE REGULATORY DOMAIN-CONTAINING PROTEIN"/>
    <property type="match status" value="1"/>
</dbReference>
<protein>
    <submittedName>
        <fullName evidence="4">Response regulator</fullName>
    </submittedName>
</protein>
<dbReference type="Pfam" id="PF00072">
    <property type="entry name" value="Response_reg"/>
    <property type="match status" value="1"/>
</dbReference>
<dbReference type="SMART" id="SM00448">
    <property type="entry name" value="REC"/>
    <property type="match status" value="1"/>
</dbReference>
<comment type="caution">
    <text evidence="4">The sequence shown here is derived from an EMBL/GenBank/DDBJ whole genome shotgun (WGS) entry which is preliminary data.</text>
</comment>
<dbReference type="SUPFAM" id="SSF52172">
    <property type="entry name" value="CheY-like"/>
    <property type="match status" value="1"/>
</dbReference>
<accession>A0ABT7T005</accession>
<evidence type="ECO:0000256" key="1">
    <source>
        <dbReference type="ARBA" id="ARBA00022553"/>
    </source>
</evidence>
<name>A0ABT7T005_9ALTE</name>